<accession>E0UMC9</accession>
<dbReference type="InterPro" id="IPR003593">
    <property type="entry name" value="AAA+_ATPase"/>
</dbReference>
<dbReference type="Pfam" id="PF23007">
    <property type="entry name" value="DnaA_N-like_STI"/>
    <property type="match status" value="1"/>
</dbReference>
<dbReference type="OrthoDB" id="9810148at2"/>
<dbReference type="InterPro" id="IPR045085">
    <property type="entry name" value="HLD_clamp_pol_III_gamma_tau"/>
</dbReference>
<geneLocation type="plasmid" evidence="14 15">
    <name>Cy782202</name>
</geneLocation>
<evidence type="ECO:0000256" key="3">
    <source>
        <dbReference type="ARBA" id="ARBA00022695"/>
    </source>
</evidence>
<dbReference type="NCBIfam" id="TIGR02397">
    <property type="entry name" value="dnaX_nterm"/>
    <property type="match status" value="1"/>
</dbReference>
<dbReference type="Pfam" id="PF22608">
    <property type="entry name" value="DNAX_ATPase_lid"/>
    <property type="match status" value="1"/>
</dbReference>
<dbReference type="AlphaFoldDB" id="E0UMC9"/>
<keyword evidence="15" id="KW-1185">Reference proteome</keyword>
<dbReference type="InterPro" id="IPR012763">
    <property type="entry name" value="DNA_pol_III_sug/sutau_N"/>
</dbReference>
<dbReference type="GO" id="GO:0003887">
    <property type="term" value="F:DNA-directed DNA polymerase activity"/>
    <property type="evidence" value="ECO:0007669"/>
    <property type="project" value="UniProtKB-KW"/>
</dbReference>
<dbReference type="PANTHER" id="PTHR11669:SF0">
    <property type="entry name" value="PROTEIN STICHEL-LIKE 2"/>
    <property type="match status" value="1"/>
</dbReference>
<evidence type="ECO:0000256" key="2">
    <source>
        <dbReference type="ARBA" id="ARBA00022679"/>
    </source>
</evidence>
<evidence type="ECO:0000256" key="6">
    <source>
        <dbReference type="ARBA" id="ARBA00022741"/>
    </source>
</evidence>
<dbReference type="FunFam" id="3.40.50.300:FF:000014">
    <property type="entry name" value="DNA polymerase III subunit gamma/tau"/>
    <property type="match status" value="1"/>
</dbReference>
<evidence type="ECO:0000313" key="14">
    <source>
        <dbReference type="EMBL" id="ADN18109.1"/>
    </source>
</evidence>
<keyword evidence="6 12" id="KW-0547">Nucleotide-binding</keyword>
<dbReference type="Gene3D" id="1.10.8.60">
    <property type="match status" value="1"/>
</dbReference>
<proteinExistence type="inferred from homology"/>
<dbReference type="GO" id="GO:0003677">
    <property type="term" value="F:DNA binding"/>
    <property type="evidence" value="ECO:0007669"/>
    <property type="project" value="InterPro"/>
</dbReference>
<evidence type="ECO:0000259" key="13">
    <source>
        <dbReference type="SMART" id="SM00382"/>
    </source>
</evidence>
<evidence type="ECO:0000256" key="8">
    <source>
        <dbReference type="ARBA" id="ARBA00022840"/>
    </source>
</evidence>
<keyword evidence="5" id="KW-0479">Metal-binding</keyword>
<dbReference type="CDD" id="cd00009">
    <property type="entry name" value="AAA"/>
    <property type="match status" value="1"/>
</dbReference>
<evidence type="ECO:0000256" key="10">
    <source>
        <dbReference type="ARBA" id="ARBA00023054"/>
    </source>
</evidence>
<dbReference type="InterPro" id="IPR027417">
    <property type="entry name" value="P-loop_NTPase"/>
</dbReference>
<feature type="domain" description="AAA+ ATPase" evidence="13">
    <location>
        <begin position="37"/>
        <end position="186"/>
    </location>
</feature>
<dbReference type="Gene3D" id="3.40.50.300">
    <property type="entry name" value="P-loop containing nucleotide triphosphate hydrolases"/>
    <property type="match status" value="1"/>
</dbReference>
<protein>
    <recommendedName>
        <fullName evidence="12">DNA polymerase III subunit gamma/tau</fullName>
        <ecNumber evidence="12">2.7.7.7</ecNumber>
    </recommendedName>
</protein>
<dbReference type="CDD" id="cd18137">
    <property type="entry name" value="HLD_clamp_pol_III_gamma_tau"/>
    <property type="match status" value="1"/>
</dbReference>
<dbReference type="InterPro" id="IPR054506">
    <property type="entry name" value="DnaA_N-like_STI"/>
</dbReference>
<dbReference type="InterPro" id="IPR008921">
    <property type="entry name" value="DNA_pol3_clamp-load_cplx_C"/>
</dbReference>
<organism evidence="14 15">
    <name type="scientific">Gloeothece verrucosa (strain PCC 7822)</name>
    <name type="common">Cyanothece sp. (strain PCC 7822)</name>
    <dbReference type="NCBI Taxonomy" id="497965"/>
    <lineage>
        <taxon>Bacteria</taxon>
        <taxon>Bacillati</taxon>
        <taxon>Cyanobacteriota</taxon>
        <taxon>Cyanophyceae</taxon>
        <taxon>Oscillatoriophycideae</taxon>
        <taxon>Chroococcales</taxon>
        <taxon>Aphanothecaceae</taxon>
        <taxon>Gloeothece</taxon>
        <taxon>Gloeothece verrucosa</taxon>
    </lineage>
</organism>
<name>E0UMC9_GLOV7</name>
<dbReference type="Proteomes" id="UP000008206">
    <property type="component" value="Plasmid Cy782202"/>
</dbReference>
<evidence type="ECO:0000256" key="12">
    <source>
        <dbReference type="RuleBase" id="RU364063"/>
    </source>
</evidence>
<dbReference type="EC" id="2.7.7.7" evidence="12"/>
<keyword evidence="7" id="KW-0862">Zinc</keyword>
<dbReference type="GO" id="GO:0009360">
    <property type="term" value="C:DNA polymerase III complex"/>
    <property type="evidence" value="ECO:0007669"/>
    <property type="project" value="InterPro"/>
</dbReference>
<dbReference type="PANTHER" id="PTHR11669">
    <property type="entry name" value="REPLICATION FACTOR C / DNA POLYMERASE III GAMMA-TAU SUBUNIT"/>
    <property type="match status" value="1"/>
</dbReference>
<dbReference type="RefSeq" id="WP_013334857.1">
    <property type="nucleotide sequence ID" value="NC_014534.1"/>
</dbReference>
<keyword evidence="8 12" id="KW-0067">ATP-binding</keyword>
<keyword evidence="4 12" id="KW-0235">DNA replication</keyword>
<keyword evidence="14" id="KW-0614">Plasmid</keyword>
<comment type="catalytic activity">
    <reaction evidence="11 12">
        <text>DNA(n) + a 2'-deoxyribonucleoside 5'-triphosphate = DNA(n+1) + diphosphate</text>
        <dbReference type="Rhea" id="RHEA:22508"/>
        <dbReference type="Rhea" id="RHEA-COMP:17339"/>
        <dbReference type="Rhea" id="RHEA-COMP:17340"/>
        <dbReference type="ChEBI" id="CHEBI:33019"/>
        <dbReference type="ChEBI" id="CHEBI:61560"/>
        <dbReference type="ChEBI" id="CHEBI:173112"/>
        <dbReference type="EC" id="2.7.7.7"/>
    </reaction>
</comment>
<dbReference type="EMBL" id="CP002200">
    <property type="protein sequence ID" value="ADN18109.1"/>
    <property type="molecule type" value="Genomic_DNA"/>
</dbReference>
<keyword evidence="9 12" id="KW-0239">DNA-directed DNA polymerase</keyword>
<dbReference type="SMART" id="SM00382">
    <property type="entry name" value="AAA"/>
    <property type="match status" value="1"/>
</dbReference>
<comment type="similarity">
    <text evidence="1 12">Belongs to the DnaX/STICHEL family.</text>
</comment>
<keyword evidence="10" id="KW-0175">Coiled coil</keyword>
<dbReference type="Gene3D" id="1.20.272.10">
    <property type="match status" value="1"/>
</dbReference>
<dbReference type="InterPro" id="IPR050238">
    <property type="entry name" value="DNA_Rep/Repair_Clamp_Loader"/>
</dbReference>
<sequence>MRHLPFHLKYRPQTLADLVGQQPIATTLTNAITTGRIAPAYLFSGPRGTGKTSTARILAKSLNCLSEDNPTVTPCGQCDSCGAIASSNSLDVIEIDAASNNSVEQIRDLIEKSQFVPHNLYKVWILDECHALSHFAIQALLKTLENPPERVVFILCTTEPERLGDTIISRCQRFNFRRESDSVIIEHLAAIAQRENITIDPHVLRLIAQHCQGGLRDAQCLLEQLSLLSNTLTPEQVYELTGSVPEQDLLLLFNAIQEEDTEQVIKRTRELYEVGLDPLVIAQNLLEFHITALLAQTADNAELGKVTASTWEILQGLNIPDHRLIAQISKLKSGLTQIKLSRVPRIILEVTLIGLFAPNDVYVPSPPNSSKELSGSAERVPHPSVNKFLTPLPASIATLPCEPINLDSLWKQIIAAQTQKALSALLNQQAKLVALQENVATIQVPEVFKPRISQSSSTLSDSFEKILGHKVNIELVV</sequence>
<dbReference type="InterPro" id="IPR022754">
    <property type="entry name" value="DNA_pol_III_gamma-3"/>
</dbReference>
<comment type="subunit">
    <text evidence="12">DNA polymerase III contains a core (composed of alpha, epsilon and theta chains) that associates with a tau subunit. This core dimerizes to form the POLIII' complex. PolIII' associates with the gamma complex (composed of gamma, delta, delta', psi and chi chains) and with the beta chain to form the complete DNA polymerase III complex.</text>
</comment>
<gene>
    <name evidence="12" type="primary">dnaX</name>
    <name evidence="14" type="ordered locus">Cyan7822_6314</name>
</gene>
<dbReference type="Pfam" id="PF13177">
    <property type="entry name" value="DNA_pol3_delta2"/>
    <property type="match status" value="1"/>
</dbReference>
<evidence type="ECO:0000313" key="15">
    <source>
        <dbReference type="Proteomes" id="UP000008206"/>
    </source>
</evidence>
<evidence type="ECO:0000256" key="9">
    <source>
        <dbReference type="ARBA" id="ARBA00022932"/>
    </source>
</evidence>
<dbReference type="GO" id="GO:0006261">
    <property type="term" value="P:DNA-templated DNA replication"/>
    <property type="evidence" value="ECO:0007669"/>
    <property type="project" value="TreeGrafter"/>
</dbReference>
<dbReference type="GO" id="GO:0046872">
    <property type="term" value="F:metal ion binding"/>
    <property type="evidence" value="ECO:0007669"/>
    <property type="project" value="UniProtKB-KW"/>
</dbReference>
<reference evidence="15" key="1">
    <citation type="journal article" date="2011" name="MBio">
        <title>Novel metabolic attributes of the genus Cyanothece, comprising a group of unicellular nitrogen-fixing Cyanobacteria.</title>
        <authorList>
            <person name="Bandyopadhyay A."/>
            <person name="Elvitigala T."/>
            <person name="Welsh E."/>
            <person name="Stockel J."/>
            <person name="Liberton M."/>
            <person name="Min H."/>
            <person name="Sherman L.A."/>
            <person name="Pakrasi H.B."/>
        </authorList>
    </citation>
    <scope>NUCLEOTIDE SEQUENCE [LARGE SCALE GENOMIC DNA]</scope>
    <source>
        <strain evidence="15">PCC 7822</strain>
        <plasmid evidence="15">Cy782202</plasmid>
    </source>
</reference>
<dbReference type="SUPFAM" id="SSF48019">
    <property type="entry name" value="post-AAA+ oligomerization domain-like"/>
    <property type="match status" value="1"/>
</dbReference>
<keyword evidence="2 12" id="KW-0808">Transferase</keyword>
<keyword evidence="3 12" id="KW-0548">Nucleotidyltransferase</keyword>
<dbReference type="Pfam" id="PF12169">
    <property type="entry name" value="DNA_pol3_gamma3"/>
    <property type="match status" value="1"/>
</dbReference>
<evidence type="ECO:0000256" key="7">
    <source>
        <dbReference type="ARBA" id="ARBA00022833"/>
    </source>
</evidence>
<dbReference type="GO" id="GO:0005524">
    <property type="term" value="F:ATP binding"/>
    <property type="evidence" value="ECO:0007669"/>
    <property type="project" value="UniProtKB-KW"/>
</dbReference>
<evidence type="ECO:0000256" key="1">
    <source>
        <dbReference type="ARBA" id="ARBA00006360"/>
    </source>
</evidence>
<evidence type="ECO:0000256" key="5">
    <source>
        <dbReference type="ARBA" id="ARBA00022723"/>
    </source>
</evidence>
<evidence type="ECO:0000256" key="4">
    <source>
        <dbReference type="ARBA" id="ARBA00022705"/>
    </source>
</evidence>
<dbReference type="HOGENOM" id="CLU_006229_2_1_3"/>
<dbReference type="KEGG" id="cyj:Cyan7822_6314"/>
<evidence type="ECO:0000256" key="11">
    <source>
        <dbReference type="ARBA" id="ARBA00049244"/>
    </source>
</evidence>
<dbReference type="SUPFAM" id="SSF52540">
    <property type="entry name" value="P-loop containing nucleoside triphosphate hydrolases"/>
    <property type="match status" value="1"/>
</dbReference>
<comment type="function">
    <text evidence="12">DNA polymerase III is a complex, multichain enzyme responsible for most of the replicative synthesis in bacteria. This DNA polymerase also exhibits 3' to 5' exonuclease activity.</text>
</comment>